<evidence type="ECO:0000313" key="2">
    <source>
        <dbReference type="Proteomes" id="UP000414233"/>
    </source>
</evidence>
<accession>A0A5E4SKH3</accession>
<protein>
    <submittedName>
        <fullName evidence="1">Uncharacterized protein</fullName>
    </submittedName>
</protein>
<dbReference type="AlphaFoldDB" id="A0A5E4SKH3"/>
<keyword evidence="2" id="KW-1185">Reference proteome</keyword>
<gene>
    <name evidence="1" type="ORF">PTE30175_00771</name>
</gene>
<sequence>MSEVERQLSLEDEAIAQCRREQDERAVELRNVTGKIVALSMVGGQGGIDSLDEEFVHAFLEQLEELASTAHELSTQIFEQRNHLVERAQPLAA</sequence>
<dbReference type="RefSeq" id="WP_150695711.1">
    <property type="nucleotide sequence ID" value="NZ_CABPRZ010000002.1"/>
</dbReference>
<name>A0A5E4SKH3_9BURK</name>
<reference evidence="1 2" key="1">
    <citation type="submission" date="2019-08" db="EMBL/GenBank/DDBJ databases">
        <authorList>
            <person name="Peeters C."/>
        </authorList>
    </citation>
    <scope>NUCLEOTIDE SEQUENCE [LARGE SCALE GENOMIC DNA]</scope>
    <source>
        <strain evidence="1 2">LMG 30175</strain>
    </source>
</reference>
<proteinExistence type="predicted"/>
<dbReference type="EMBL" id="CABPRZ010000002">
    <property type="protein sequence ID" value="VVD74964.1"/>
    <property type="molecule type" value="Genomic_DNA"/>
</dbReference>
<evidence type="ECO:0000313" key="1">
    <source>
        <dbReference type="EMBL" id="VVD74964.1"/>
    </source>
</evidence>
<organism evidence="1 2">
    <name type="scientific">Pandoraea terrae</name>
    <dbReference type="NCBI Taxonomy" id="1537710"/>
    <lineage>
        <taxon>Bacteria</taxon>
        <taxon>Pseudomonadati</taxon>
        <taxon>Pseudomonadota</taxon>
        <taxon>Betaproteobacteria</taxon>
        <taxon>Burkholderiales</taxon>
        <taxon>Burkholderiaceae</taxon>
        <taxon>Pandoraea</taxon>
    </lineage>
</organism>
<dbReference type="Proteomes" id="UP000414233">
    <property type="component" value="Unassembled WGS sequence"/>
</dbReference>